<dbReference type="InterPro" id="IPR002035">
    <property type="entry name" value="VWF_A"/>
</dbReference>
<dbReference type="PANTHER" id="PTHR10579">
    <property type="entry name" value="CALCIUM-ACTIVATED CHLORIDE CHANNEL REGULATOR"/>
    <property type="match status" value="1"/>
</dbReference>
<organism evidence="3 4">
    <name type="scientific">Parascedosporium putredinis</name>
    <dbReference type="NCBI Taxonomy" id="1442378"/>
    <lineage>
        <taxon>Eukaryota</taxon>
        <taxon>Fungi</taxon>
        <taxon>Dikarya</taxon>
        <taxon>Ascomycota</taxon>
        <taxon>Pezizomycotina</taxon>
        <taxon>Sordariomycetes</taxon>
        <taxon>Hypocreomycetidae</taxon>
        <taxon>Microascales</taxon>
        <taxon>Microascaceae</taxon>
        <taxon>Parascedosporium</taxon>
    </lineage>
</organism>
<keyword evidence="4" id="KW-1185">Reference proteome</keyword>
<dbReference type="InterPro" id="IPR032838">
    <property type="entry name" value="Vwaint_dom"/>
</dbReference>
<proteinExistence type="predicted"/>
<sequence>MRLRVDQTALSPPLEEATGVTLGIHSVPEHGGILVKVQPRGPAALPLTDDGKSLPLPRTPCDIVLVIDISGSMNSRAPIPGDGTEPDYGFSVLDLTKHAALTILETLDEADRLGIVFFSDNAQSRCQLEPMTEANKAICKKRILGARPREGPAMMVLTDGQPNMGCPSRGYVPKLLERGSDGVTPAIHTFGFGNHLRSGLLKSISDVGGGGYSFIPDSSMLGTVFVHTLANLQSTYSNRTSLRLRYPSSLTLKPGNGLVAAAPKPVKCTVDGQQLTELTIPLGNLQYGQSRDLFFQAAPAELVASGTQVEAVLTYSCMTDDKVSVSHRVDLGEPATGRLGPSPAEVAYHVSRSQICEFIGSHYKLNPDQEHAKRVAKAAPDGLQKLLEALPARKFSTGADGEDDADNGGNGNGLNDSLLHELDADRGGQIPLAVGPDYFQTWGEHYLLSLKSAHERQVCNSFKDPGPLQYSCDSPLFIQCRDILDDVFDNLKAPPPSLRTSYTGERDMRVYRNVAGPCFAGSTPVQRVLATPVGAQVVVRLGADVLVTPWHPVVLGRPGTAAWQFPAVVAGGQPVWYRGAVYSVLLERDEDVDAHAIAVGTGEVWGVTLGHGMTTGADVRAHGFLGNRQAVSAALDKLGEGRRGAGVVFGGGVVKDAEGLVCGFAPFRGVPGASRRVKMVGASAWRRVVV</sequence>
<dbReference type="Pfam" id="PF14624">
    <property type="entry name" value="Vwaint"/>
    <property type="match status" value="1"/>
</dbReference>
<dbReference type="Gene3D" id="3.40.50.410">
    <property type="entry name" value="von Willebrand factor, type A domain"/>
    <property type="match status" value="2"/>
</dbReference>
<name>A0A9P1GYX3_9PEZI</name>
<evidence type="ECO:0000259" key="2">
    <source>
        <dbReference type="PROSITE" id="PS50234"/>
    </source>
</evidence>
<dbReference type="Pfam" id="PF14623">
    <property type="entry name" value="Vint"/>
    <property type="match status" value="1"/>
</dbReference>
<reference evidence="3" key="1">
    <citation type="submission" date="2022-11" db="EMBL/GenBank/DDBJ databases">
        <authorList>
            <person name="Scott C."/>
            <person name="Bruce N."/>
        </authorList>
    </citation>
    <scope>NUCLEOTIDE SEQUENCE</scope>
</reference>
<dbReference type="InterPro" id="IPR051266">
    <property type="entry name" value="CLCR"/>
</dbReference>
<evidence type="ECO:0000256" key="1">
    <source>
        <dbReference type="SAM" id="MobiDB-lite"/>
    </source>
</evidence>
<feature type="domain" description="VWFA" evidence="2">
    <location>
        <begin position="62"/>
        <end position="138"/>
    </location>
</feature>
<dbReference type="PANTHER" id="PTHR10579:SF156">
    <property type="entry name" value="VWFA DOMAIN-CONTAINING PROTEIN"/>
    <property type="match status" value="1"/>
</dbReference>
<evidence type="ECO:0000313" key="3">
    <source>
        <dbReference type="EMBL" id="CAI4213416.1"/>
    </source>
</evidence>
<protein>
    <recommendedName>
        <fullName evidence="2">VWFA domain-containing protein</fullName>
    </recommendedName>
</protein>
<dbReference type="EMBL" id="CALLCH030000008">
    <property type="protein sequence ID" value="CAI4213416.1"/>
    <property type="molecule type" value="Genomic_DNA"/>
</dbReference>
<feature type="region of interest" description="Disordered" evidence="1">
    <location>
        <begin position="396"/>
        <end position="419"/>
    </location>
</feature>
<dbReference type="Proteomes" id="UP000838763">
    <property type="component" value="Unassembled WGS sequence"/>
</dbReference>
<evidence type="ECO:0000313" key="4">
    <source>
        <dbReference type="Proteomes" id="UP000838763"/>
    </source>
</evidence>
<dbReference type="InterPro" id="IPR036465">
    <property type="entry name" value="vWFA_dom_sf"/>
</dbReference>
<dbReference type="SMART" id="SM00327">
    <property type="entry name" value="VWA"/>
    <property type="match status" value="1"/>
</dbReference>
<dbReference type="SUPFAM" id="SSF53300">
    <property type="entry name" value="vWA-like"/>
    <property type="match status" value="1"/>
</dbReference>
<dbReference type="PROSITE" id="PS50234">
    <property type="entry name" value="VWFA"/>
    <property type="match status" value="1"/>
</dbReference>
<dbReference type="Pfam" id="PF13519">
    <property type="entry name" value="VWA_2"/>
    <property type="match status" value="1"/>
</dbReference>
<comment type="caution">
    <text evidence="3">The sequence shown here is derived from an EMBL/GenBank/DDBJ whole genome shotgun (WGS) entry which is preliminary data.</text>
</comment>
<dbReference type="InterPro" id="IPR039510">
    <property type="entry name" value="Vint_dom"/>
</dbReference>
<dbReference type="AlphaFoldDB" id="A0A9P1GYX3"/>
<accession>A0A9P1GYX3</accession>
<gene>
    <name evidence="3" type="ORF">PPNO1_LOCUS3162</name>
</gene>
<dbReference type="OrthoDB" id="10264538at2759"/>